<organism evidence="3 4">
    <name type="scientific">Plakobranchus ocellatus</name>
    <dbReference type="NCBI Taxonomy" id="259542"/>
    <lineage>
        <taxon>Eukaryota</taxon>
        <taxon>Metazoa</taxon>
        <taxon>Spiralia</taxon>
        <taxon>Lophotrochozoa</taxon>
        <taxon>Mollusca</taxon>
        <taxon>Gastropoda</taxon>
        <taxon>Heterobranchia</taxon>
        <taxon>Euthyneura</taxon>
        <taxon>Panpulmonata</taxon>
        <taxon>Sacoglossa</taxon>
        <taxon>Placobranchoidea</taxon>
        <taxon>Plakobranchidae</taxon>
        <taxon>Plakobranchus</taxon>
    </lineage>
</organism>
<evidence type="ECO:0000259" key="2">
    <source>
        <dbReference type="PROSITE" id="PS50042"/>
    </source>
</evidence>
<feature type="region of interest" description="Disordered" evidence="1">
    <location>
        <begin position="227"/>
        <end position="265"/>
    </location>
</feature>
<keyword evidence="4" id="KW-1185">Reference proteome</keyword>
<dbReference type="PROSITE" id="PS00889">
    <property type="entry name" value="CNMP_BINDING_2"/>
    <property type="match status" value="1"/>
</dbReference>
<comment type="caution">
    <text evidence="3">The sequence shown here is derived from an EMBL/GenBank/DDBJ whole genome shotgun (WGS) entry which is preliminary data.</text>
</comment>
<evidence type="ECO:0000313" key="3">
    <source>
        <dbReference type="EMBL" id="GFO29505.1"/>
    </source>
</evidence>
<dbReference type="Pfam" id="PF00027">
    <property type="entry name" value="cNMP_binding"/>
    <property type="match status" value="1"/>
</dbReference>
<dbReference type="GO" id="GO:0016301">
    <property type="term" value="F:kinase activity"/>
    <property type="evidence" value="ECO:0007669"/>
    <property type="project" value="UniProtKB-KW"/>
</dbReference>
<dbReference type="SMART" id="SM00100">
    <property type="entry name" value="cNMP"/>
    <property type="match status" value="1"/>
</dbReference>
<evidence type="ECO:0000256" key="1">
    <source>
        <dbReference type="SAM" id="MobiDB-lite"/>
    </source>
</evidence>
<gene>
    <name evidence="3" type="ORF">PoB_005601000</name>
</gene>
<dbReference type="PROSITE" id="PS50042">
    <property type="entry name" value="CNMP_BINDING_3"/>
    <property type="match status" value="1"/>
</dbReference>
<dbReference type="InterPro" id="IPR018490">
    <property type="entry name" value="cNMP-bd_dom_sf"/>
</dbReference>
<keyword evidence="3" id="KW-0808">Transferase</keyword>
<dbReference type="PANTHER" id="PTHR23011:SF42">
    <property type="entry name" value="CYCLIC NUCLEOTIDE-BINDING DOMAIN-CONTAINING PROTEIN"/>
    <property type="match status" value="1"/>
</dbReference>
<dbReference type="Proteomes" id="UP000735302">
    <property type="component" value="Unassembled WGS sequence"/>
</dbReference>
<dbReference type="Gene3D" id="2.60.120.10">
    <property type="entry name" value="Jelly Rolls"/>
    <property type="match status" value="2"/>
</dbReference>
<dbReference type="InterPro" id="IPR014710">
    <property type="entry name" value="RmlC-like_jellyroll"/>
</dbReference>
<dbReference type="InterPro" id="IPR018488">
    <property type="entry name" value="cNMP-bd_CS"/>
</dbReference>
<dbReference type="AlphaFoldDB" id="A0AAV4CDL2"/>
<evidence type="ECO:0000313" key="4">
    <source>
        <dbReference type="Proteomes" id="UP000735302"/>
    </source>
</evidence>
<dbReference type="CDD" id="cd00038">
    <property type="entry name" value="CAP_ED"/>
    <property type="match status" value="1"/>
</dbReference>
<sequence length="291" mass="33549">RSRMPPWAIDVMSQPPHRRTPQQIQHLKHLLATMRSFRENITDDMRTKMCEVVRYTKCDKGRVVLRQGHVGHDFYFIFSGSVFIQIDVYDAVRDETRTSVENVLRMGEGFGEIALLGDGHRTASVICKEPTELCQIDKATFLDVCPALFNQQLQDKVNFAREFPLFSLWDPEDLKKLCFLSQVLDVPHSTVIETNWARPDFAYFVMKGRVSMLKEFDVTDIEEKARTTRGVQDEALTKRAQTPSDDKDKRKKHTRFANVGTLGTGSHTPFQPPVDWFKRPANKTPNFGHYV</sequence>
<feature type="compositionally biased region" description="Basic and acidic residues" evidence="1">
    <location>
        <begin position="227"/>
        <end position="237"/>
    </location>
</feature>
<proteinExistence type="predicted"/>
<dbReference type="EMBL" id="BLXT01006160">
    <property type="protein sequence ID" value="GFO29505.1"/>
    <property type="molecule type" value="Genomic_DNA"/>
</dbReference>
<reference evidence="3 4" key="1">
    <citation type="journal article" date="2021" name="Elife">
        <title>Chloroplast acquisition without the gene transfer in kleptoplastic sea slugs, Plakobranchus ocellatus.</title>
        <authorList>
            <person name="Maeda T."/>
            <person name="Takahashi S."/>
            <person name="Yoshida T."/>
            <person name="Shimamura S."/>
            <person name="Takaki Y."/>
            <person name="Nagai Y."/>
            <person name="Toyoda A."/>
            <person name="Suzuki Y."/>
            <person name="Arimoto A."/>
            <person name="Ishii H."/>
            <person name="Satoh N."/>
            <person name="Nishiyama T."/>
            <person name="Hasebe M."/>
            <person name="Maruyama T."/>
            <person name="Minagawa J."/>
            <person name="Obokata J."/>
            <person name="Shigenobu S."/>
        </authorList>
    </citation>
    <scope>NUCLEOTIDE SEQUENCE [LARGE SCALE GENOMIC DNA]</scope>
</reference>
<name>A0AAV4CDL2_9GAST</name>
<dbReference type="PANTHER" id="PTHR23011">
    <property type="entry name" value="CYCLIC NUCLEOTIDE-BINDING DOMAIN CONTAINING PROTEIN"/>
    <property type="match status" value="1"/>
</dbReference>
<keyword evidence="3" id="KW-0418">Kinase</keyword>
<accession>A0AAV4CDL2</accession>
<dbReference type="SUPFAM" id="SSF51206">
    <property type="entry name" value="cAMP-binding domain-like"/>
    <property type="match status" value="2"/>
</dbReference>
<feature type="non-terminal residue" evidence="3">
    <location>
        <position position="1"/>
    </location>
</feature>
<feature type="domain" description="Cyclic nucleotide-binding" evidence="2">
    <location>
        <begin position="37"/>
        <end position="144"/>
    </location>
</feature>
<protein>
    <submittedName>
        <fullName evidence="3">cGMP-dependent protein kinase 2</fullName>
    </submittedName>
</protein>
<dbReference type="InterPro" id="IPR000595">
    <property type="entry name" value="cNMP-bd_dom"/>
</dbReference>